<dbReference type="Proteomes" id="UP000076858">
    <property type="component" value="Unassembled WGS sequence"/>
</dbReference>
<evidence type="ECO:0000313" key="1">
    <source>
        <dbReference type="EMBL" id="KZS01556.1"/>
    </source>
</evidence>
<dbReference type="STRING" id="35525.A0A164IRX4"/>
<dbReference type="PANTHER" id="PTHR46601:SF1">
    <property type="entry name" value="ADF-H DOMAIN-CONTAINING PROTEIN"/>
    <property type="match status" value="1"/>
</dbReference>
<reference evidence="1 2" key="1">
    <citation type="submission" date="2016-03" db="EMBL/GenBank/DDBJ databases">
        <title>EvidentialGene: Evidence-directed Construction of Genes on Genomes.</title>
        <authorList>
            <person name="Gilbert D.G."/>
            <person name="Choi J.-H."/>
            <person name="Mockaitis K."/>
            <person name="Colbourne J."/>
            <person name="Pfrender M."/>
        </authorList>
    </citation>
    <scope>NUCLEOTIDE SEQUENCE [LARGE SCALE GENOMIC DNA]</scope>
    <source>
        <strain evidence="1 2">Xinb3</strain>
        <tissue evidence="1">Complete organism</tissue>
    </source>
</reference>
<accession>A0A164IRX4</accession>
<gene>
    <name evidence="1" type="ORF">APZ42_001746</name>
</gene>
<dbReference type="PANTHER" id="PTHR46601">
    <property type="entry name" value="ULP_PROTEASE DOMAIN-CONTAINING PROTEIN"/>
    <property type="match status" value="1"/>
</dbReference>
<protein>
    <submittedName>
        <fullName evidence="1">Cc8L18.2-like protein</fullName>
    </submittedName>
</protein>
<evidence type="ECO:0000313" key="2">
    <source>
        <dbReference type="Proteomes" id="UP000076858"/>
    </source>
</evidence>
<sequence>MARRASLQGGGATIQTPQALFEWCDENIMNIKSFYVSSSAIDENKRSLESRFDKTKRIPGTLSYHSFTPNSDCCSIKVRDVSLSIVSKEFVVMNISSSNFDFCDVKIGSVVASVYEDGKWYLGKVLSKDDINMEMKIHFYKPAGEEAKLTGFQLSHQNDTATVALENVIIISSSFAATTRRGRTFKIDLSEYEFV</sequence>
<keyword evidence="2" id="KW-1185">Reference proteome</keyword>
<name>A0A164IRX4_9CRUS</name>
<comment type="caution">
    <text evidence="1">The sequence shown here is derived from an EMBL/GenBank/DDBJ whole genome shotgun (WGS) entry which is preliminary data.</text>
</comment>
<dbReference type="EMBL" id="LRGB01006614">
    <property type="protein sequence ID" value="KZS01556.1"/>
    <property type="molecule type" value="Genomic_DNA"/>
</dbReference>
<proteinExistence type="predicted"/>
<dbReference type="AlphaFoldDB" id="A0A164IRX4"/>
<organism evidence="1 2">
    <name type="scientific">Daphnia magna</name>
    <dbReference type="NCBI Taxonomy" id="35525"/>
    <lineage>
        <taxon>Eukaryota</taxon>
        <taxon>Metazoa</taxon>
        <taxon>Ecdysozoa</taxon>
        <taxon>Arthropoda</taxon>
        <taxon>Crustacea</taxon>
        <taxon>Branchiopoda</taxon>
        <taxon>Diplostraca</taxon>
        <taxon>Cladocera</taxon>
        <taxon>Anomopoda</taxon>
        <taxon>Daphniidae</taxon>
        <taxon>Daphnia</taxon>
    </lineage>
</organism>